<evidence type="ECO:0000256" key="1">
    <source>
        <dbReference type="ARBA" id="ARBA00004141"/>
    </source>
</evidence>
<dbReference type="PROSITE" id="PS50119">
    <property type="entry name" value="ZF_BBOX"/>
    <property type="match status" value="1"/>
</dbReference>
<dbReference type="InterPro" id="IPR020846">
    <property type="entry name" value="MFS_dom"/>
</dbReference>
<evidence type="ECO:0000256" key="3">
    <source>
        <dbReference type="ARBA" id="ARBA00022833"/>
    </source>
</evidence>
<evidence type="ECO:0000259" key="8">
    <source>
        <dbReference type="PROSITE" id="PS50850"/>
    </source>
</evidence>
<evidence type="ECO:0000313" key="10">
    <source>
        <dbReference type="Proteomes" id="UP000010556"/>
    </source>
</evidence>
<dbReference type="eggNOG" id="KOG2504">
    <property type="taxonomic scope" value="Eukaryota"/>
</dbReference>
<dbReference type="FunFam" id="1.20.1250.20:FF:000337">
    <property type="entry name" value="Solute carrier family 16 member 5"/>
    <property type="match status" value="1"/>
</dbReference>
<dbReference type="SMART" id="SM00336">
    <property type="entry name" value="BBOX"/>
    <property type="match status" value="2"/>
</dbReference>
<feature type="transmembrane region" description="Helical" evidence="6">
    <location>
        <begin position="818"/>
        <end position="841"/>
    </location>
</feature>
<feature type="transmembrane region" description="Helical" evidence="6">
    <location>
        <begin position="432"/>
        <end position="459"/>
    </location>
</feature>
<dbReference type="Gene3D" id="1.20.1250.20">
    <property type="entry name" value="MFS general substrate transporter like domains"/>
    <property type="match status" value="1"/>
</dbReference>
<feature type="transmembrane region" description="Helical" evidence="6">
    <location>
        <begin position="786"/>
        <end position="806"/>
    </location>
</feature>
<feature type="compositionally biased region" description="Basic and acidic residues" evidence="5">
    <location>
        <begin position="866"/>
        <end position="878"/>
    </location>
</feature>
<comment type="subcellular location">
    <subcellularLocation>
        <location evidence="1">Membrane</location>
        <topology evidence="1">Multi-pass membrane protein</topology>
    </subcellularLocation>
</comment>
<dbReference type="CDD" id="cd19802">
    <property type="entry name" value="Bbox1_TRIM8-like"/>
    <property type="match status" value="1"/>
</dbReference>
<keyword evidence="6" id="KW-0812">Transmembrane</keyword>
<dbReference type="Gene3D" id="4.10.830.40">
    <property type="match status" value="1"/>
</dbReference>
<evidence type="ECO:0000256" key="2">
    <source>
        <dbReference type="ARBA" id="ARBA00022771"/>
    </source>
</evidence>
<feature type="transmembrane region" description="Helical" evidence="6">
    <location>
        <begin position="657"/>
        <end position="675"/>
    </location>
</feature>
<keyword evidence="6" id="KW-0472">Membrane</keyword>
<keyword evidence="2 4" id="KW-0479">Metal-binding</keyword>
<feature type="transmembrane region" description="Helical" evidence="6">
    <location>
        <begin position="526"/>
        <end position="553"/>
    </location>
</feature>
<feature type="transmembrane region" description="Helical" evidence="6">
    <location>
        <begin position="591"/>
        <end position="613"/>
    </location>
</feature>
<feature type="transmembrane region" description="Helical" evidence="6">
    <location>
        <begin position="502"/>
        <end position="520"/>
    </location>
</feature>
<name>L5MFH6_MYODS</name>
<keyword evidence="6" id="KW-1133">Transmembrane helix</keyword>
<dbReference type="Pfam" id="PF00643">
    <property type="entry name" value="zf-B_box"/>
    <property type="match status" value="1"/>
</dbReference>
<evidence type="ECO:0000256" key="4">
    <source>
        <dbReference type="PROSITE-ProRule" id="PRU00024"/>
    </source>
</evidence>
<dbReference type="CDD" id="cd17425">
    <property type="entry name" value="MFS_MCT6"/>
    <property type="match status" value="1"/>
</dbReference>
<dbReference type="PROSITE" id="PS50850">
    <property type="entry name" value="MFS"/>
    <property type="match status" value="1"/>
</dbReference>
<dbReference type="GO" id="GO:0008270">
    <property type="term" value="F:zinc ion binding"/>
    <property type="evidence" value="ECO:0007669"/>
    <property type="project" value="UniProtKB-KW"/>
</dbReference>
<proteinExistence type="predicted"/>
<keyword evidence="2 4" id="KW-0863">Zinc-finger</keyword>
<feature type="region of interest" description="Disordered" evidence="5">
    <location>
        <begin position="850"/>
        <end position="878"/>
    </location>
</feature>
<dbReference type="InterPro" id="IPR011701">
    <property type="entry name" value="MFS"/>
</dbReference>
<dbReference type="PANTHER" id="PTHR11360:SF21">
    <property type="entry name" value="MONOCARBOXYLATE TRANSPORTER 6"/>
    <property type="match status" value="1"/>
</dbReference>
<dbReference type="InterPro" id="IPR050327">
    <property type="entry name" value="Proton-linked_MCT"/>
</dbReference>
<dbReference type="EMBL" id="KB100894">
    <property type="protein sequence ID" value="ELK37087.1"/>
    <property type="molecule type" value="Genomic_DNA"/>
</dbReference>
<evidence type="ECO:0000259" key="7">
    <source>
        <dbReference type="PROSITE" id="PS50119"/>
    </source>
</evidence>
<protein>
    <submittedName>
        <fullName evidence="9">Monocarboxylate transporter 6</fullName>
    </submittedName>
</protein>
<keyword evidence="3" id="KW-0862">Zinc</keyword>
<dbReference type="InterPro" id="IPR036259">
    <property type="entry name" value="MFS_trans_sf"/>
</dbReference>
<evidence type="ECO:0000256" key="6">
    <source>
        <dbReference type="SAM" id="Phobius"/>
    </source>
</evidence>
<dbReference type="Gene3D" id="3.30.160.60">
    <property type="entry name" value="Classic Zinc Finger"/>
    <property type="match status" value="1"/>
</dbReference>
<feature type="transmembrane region" description="Helical" evidence="6">
    <location>
        <begin position="752"/>
        <end position="774"/>
    </location>
</feature>
<dbReference type="SUPFAM" id="SSF103473">
    <property type="entry name" value="MFS general substrate transporter"/>
    <property type="match status" value="1"/>
</dbReference>
<dbReference type="GO" id="GO:0008028">
    <property type="term" value="F:monocarboxylic acid transmembrane transporter activity"/>
    <property type="evidence" value="ECO:0007669"/>
    <property type="project" value="TreeGrafter"/>
</dbReference>
<dbReference type="AlphaFoldDB" id="L5MFH6"/>
<gene>
    <name evidence="9" type="ORF">MDA_GLEAN10015932</name>
</gene>
<organism evidence="9 10">
    <name type="scientific">Myotis davidii</name>
    <name type="common">David's myotis</name>
    <dbReference type="NCBI Taxonomy" id="225400"/>
    <lineage>
        <taxon>Eukaryota</taxon>
        <taxon>Metazoa</taxon>
        <taxon>Chordata</taxon>
        <taxon>Craniata</taxon>
        <taxon>Vertebrata</taxon>
        <taxon>Euteleostomi</taxon>
        <taxon>Mammalia</taxon>
        <taxon>Eutheria</taxon>
        <taxon>Laurasiatheria</taxon>
        <taxon>Chiroptera</taxon>
        <taxon>Yangochiroptera</taxon>
        <taxon>Vespertilionidae</taxon>
        <taxon>Myotis</taxon>
    </lineage>
</organism>
<dbReference type="PANTHER" id="PTHR11360">
    <property type="entry name" value="MONOCARBOXYLATE TRANSPORTER"/>
    <property type="match status" value="1"/>
</dbReference>
<feature type="domain" description="B box-type" evidence="7">
    <location>
        <begin position="115"/>
        <end position="155"/>
    </location>
</feature>
<feature type="transmembrane region" description="Helical" evidence="6">
    <location>
        <begin position="475"/>
        <end position="495"/>
    </location>
</feature>
<reference evidence="10" key="1">
    <citation type="journal article" date="2013" name="Science">
        <title>Comparative analysis of bat genomes provides insight into the evolution of flight and immunity.</title>
        <authorList>
            <person name="Zhang G."/>
            <person name="Cowled C."/>
            <person name="Shi Z."/>
            <person name="Huang Z."/>
            <person name="Bishop-Lilly K.A."/>
            <person name="Fang X."/>
            <person name="Wynne J.W."/>
            <person name="Xiong Z."/>
            <person name="Baker M.L."/>
            <person name="Zhao W."/>
            <person name="Tachedjian M."/>
            <person name="Zhu Y."/>
            <person name="Zhou P."/>
            <person name="Jiang X."/>
            <person name="Ng J."/>
            <person name="Yang L."/>
            <person name="Wu L."/>
            <person name="Xiao J."/>
            <person name="Feng Y."/>
            <person name="Chen Y."/>
            <person name="Sun X."/>
            <person name="Zhang Y."/>
            <person name="Marsh G.A."/>
            <person name="Crameri G."/>
            <person name="Broder C.C."/>
            <person name="Frey K.G."/>
            <person name="Wang L.F."/>
            <person name="Wang J."/>
        </authorList>
    </citation>
    <scope>NUCLEOTIDE SEQUENCE [LARGE SCALE GENOMIC DNA]</scope>
</reference>
<dbReference type="SUPFAM" id="SSF57845">
    <property type="entry name" value="B-box zinc-binding domain"/>
    <property type="match status" value="1"/>
</dbReference>
<feature type="domain" description="Major facilitator superfamily (MFS) profile" evidence="8">
    <location>
        <begin position="434"/>
        <end position="847"/>
    </location>
</feature>
<keyword evidence="10" id="KW-1185">Reference proteome</keyword>
<dbReference type="GO" id="GO:0016323">
    <property type="term" value="C:basolateral plasma membrane"/>
    <property type="evidence" value="ECO:0007669"/>
    <property type="project" value="TreeGrafter"/>
</dbReference>
<evidence type="ECO:0000256" key="5">
    <source>
        <dbReference type="SAM" id="MobiDB-lite"/>
    </source>
</evidence>
<dbReference type="CDD" id="cd19769">
    <property type="entry name" value="Bbox2_TRIM16-like"/>
    <property type="match status" value="1"/>
</dbReference>
<dbReference type="Proteomes" id="UP000010556">
    <property type="component" value="Unassembled WGS sequence"/>
</dbReference>
<feature type="transmembrane region" description="Helical" evidence="6">
    <location>
        <begin position="695"/>
        <end position="715"/>
    </location>
</feature>
<dbReference type="Pfam" id="PF07690">
    <property type="entry name" value="MFS_1"/>
    <property type="match status" value="2"/>
</dbReference>
<accession>L5MFH6</accession>
<feature type="transmembrane region" description="Helical" evidence="6">
    <location>
        <begin position="727"/>
        <end position="746"/>
    </location>
</feature>
<sequence>MTCLQGFWDHQAAEGETLYCPQCRESFASRPRLCKNVTLEEMVNCFTQAKSPAAASSWKLAGPRDVPCDFCGPQKRRAVKSCLQCMASLCENHLRSHAEDQVFRDHQLLEPLWDFKSCLCRKHRKLRGLYCRTEGCCVCGTCLLEEHLNHDTVPLQEERARREVELRQVQANVENQMLMITSDSQKHREQVAFLLKMIQTMRDEVHSCFSGIIQEVKQLQTKVLDFVEKEEAAALEKLGSSIQQSHTWLLKLEADSIWLRTLLTNPSDQQLKSFQDCMEPLMGTSWEEEQSFLQLPQTLAELRSRLVGTGLSFINQLLLQGQYLRPGPLDAPCIKMNSYEVLPPTVDRNALLKCYCNLKFDPAWASEELFLFKETHSVLNLGVLLEPFPAGGPLPGFKQWPQAARALVAAAARPWQRSQQRMPQALERAEGCWAWVVLLAAVVAQGLTLGFPACIGIFFTELQREFQANNSETSWFPSILTAMLHAGGPLCSVLVGRFGCRATVMLGGVLASLGMVASSFCRTLGQLYLAAGFVTGLGLCFSFQSTITVLGFYFTRRRALANAVASVGVSLGITLWPLLARHLLEELGWRGTFLVFGGVFLHCCVCGAILRPVAPSVAPAPRKGPPVPSKTPAPGCPAACGRALLRHLAFDILWHNAGYRVFTLGVTWMILGFPLPQVFLVPFAMRHGVDEHKAALLISIIGFSNIFLRPMAGLVAGRQNFARYRKYLFSLAVLLNGLTNLVCTVSANFRVLVGYCLVYSVSMSVVGALFFQVLMDVVPMDRFSRALGLCTILESISILISPPMAGFVLDNTDSNFSYVFYMSSFFLVSAALFMGGGFCAIQKKERQGRPAEAEAAVPEPAPLRALSREDTGSSEKRPCTEEIMYVTSV</sequence>
<evidence type="ECO:0000313" key="9">
    <source>
        <dbReference type="EMBL" id="ELK37087.1"/>
    </source>
</evidence>
<dbReference type="InterPro" id="IPR000315">
    <property type="entry name" value="Znf_B-box"/>
</dbReference>
<feature type="transmembrane region" description="Helical" evidence="6">
    <location>
        <begin position="560"/>
        <end position="579"/>
    </location>
</feature>